<accession>A0A5A7QMT4</accession>
<name>A0A5A7QMT4_STRAF</name>
<organism evidence="2 3">
    <name type="scientific">Striga asiatica</name>
    <name type="common">Asiatic witchweed</name>
    <name type="synonym">Buchnera asiatica</name>
    <dbReference type="NCBI Taxonomy" id="4170"/>
    <lineage>
        <taxon>Eukaryota</taxon>
        <taxon>Viridiplantae</taxon>
        <taxon>Streptophyta</taxon>
        <taxon>Embryophyta</taxon>
        <taxon>Tracheophyta</taxon>
        <taxon>Spermatophyta</taxon>
        <taxon>Magnoliopsida</taxon>
        <taxon>eudicotyledons</taxon>
        <taxon>Gunneridae</taxon>
        <taxon>Pentapetalae</taxon>
        <taxon>asterids</taxon>
        <taxon>lamiids</taxon>
        <taxon>Lamiales</taxon>
        <taxon>Orobanchaceae</taxon>
        <taxon>Buchnereae</taxon>
        <taxon>Striga</taxon>
    </lineage>
</organism>
<comment type="caution">
    <text evidence="2">The sequence shown here is derived from an EMBL/GenBank/DDBJ whole genome shotgun (WGS) entry which is preliminary data.</text>
</comment>
<dbReference type="OrthoDB" id="10582543at2759"/>
<feature type="region of interest" description="Disordered" evidence="1">
    <location>
        <begin position="1"/>
        <end position="30"/>
    </location>
</feature>
<gene>
    <name evidence="2" type="ORF">STAS_23179</name>
</gene>
<sequence>MTTFSIEGSDSPVLPSPAFRKDPTQPSRRYKLASPEWGERVAPCQQLKILQWFSLIRSSGRKEARIEGEEEEAGMTPLFALKNSTVAIALAGEGEVTGLSLAGRSREQLVEEFDSPIEDSDVAFRVVGPKGISLFASS</sequence>
<protein>
    <submittedName>
        <fullName evidence="2">TPX2 (Targeting protein for Xklp2) proteinfamily</fullName>
    </submittedName>
</protein>
<evidence type="ECO:0000313" key="3">
    <source>
        <dbReference type="Proteomes" id="UP000325081"/>
    </source>
</evidence>
<evidence type="ECO:0000313" key="2">
    <source>
        <dbReference type="EMBL" id="GER46142.1"/>
    </source>
</evidence>
<dbReference type="AlphaFoldDB" id="A0A5A7QMT4"/>
<dbReference type="EMBL" id="BKCP01007405">
    <property type="protein sequence ID" value="GER46142.1"/>
    <property type="molecule type" value="Genomic_DNA"/>
</dbReference>
<dbReference type="Proteomes" id="UP000325081">
    <property type="component" value="Unassembled WGS sequence"/>
</dbReference>
<proteinExistence type="predicted"/>
<keyword evidence="3" id="KW-1185">Reference proteome</keyword>
<reference evidence="3" key="1">
    <citation type="journal article" date="2019" name="Curr. Biol.">
        <title>Genome Sequence of Striga asiatica Provides Insight into the Evolution of Plant Parasitism.</title>
        <authorList>
            <person name="Yoshida S."/>
            <person name="Kim S."/>
            <person name="Wafula E.K."/>
            <person name="Tanskanen J."/>
            <person name="Kim Y.M."/>
            <person name="Honaas L."/>
            <person name="Yang Z."/>
            <person name="Spallek T."/>
            <person name="Conn C.E."/>
            <person name="Ichihashi Y."/>
            <person name="Cheong K."/>
            <person name="Cui S."/>
            <person name="Der J.P."/>
            <person name="Gundlach H."/>
            <person name="Jiao Y."/>
            <person name="Hori C."/>
            <person name="Ishida J.K."/>
            <person name="Kasahara H."/>
            <person name="Kiba T."/>
            <person name="Kim M.S."/>
            <person name="Koo N."/>
            <person name="Laohavisit A."/>
            <person name="Lee Y.H."/>
            <person name="Lumba S."/>
            <person name="McCourt P."/>
            <person name="Mortimer J.C."/>
            <person name="Mutuku J.M."/>
            <person name="Nomura T."/>
            <person name="Sasaki-Sekimoto Y."/>
            <person name="Seto Y."/>
            <person name="Wang Y."/>
            <person name="Wakatake T."/>
            <person name="Sakakibara H."/>
            <person name="Demura T."/>
            <person name="Yamaguchi S."/>
            <person name="Yoneyama K."/>
            <person name="Manabe R.I."/>
            <person name="Nelson D.C."/>
            <person name="Schulman A.H."/>
            <person name="Timko M.P."/>
            <person name="dePamphilis C.W."/>
            <person name="Choi D."/>
            <person name="Shirasu K."/>
        </authorList>
    </citation>
    <scope>NUCLEOTIDE SEQUENCE [LARGE SCALE GENOMIC DNA]</scope>
    <source>
        <strain evidence="3">cv. UVA1</strain>
    </source>
</reference>
<evidence type="ECO:0000256" key="1">
    <source>
        <dbReference type="SAM" id="MobiDB-lite"/>
    </source>
</evidence>